<dbReference type="PROSITE" id="PS51192">
    <property type="entry name" value="HELICASE_ATP_BIND_1"/>
    <property type="match status" value="1"/>
</dbReference>
<evidence type="ECO:0000256" key="7">
    <source>
        <dbReference type="RuleBase" id="RU000492"/>
    </source>
</evidence>
<comment type="caution">
    <text evidence="12">The sequence shown here is derived from an EMBL/GenBank/DDBJ whole genome shotgun (WGS) entry which is preliminary data.</text>
</comment>
<dbReference type="RefSeq" id="WP_237444736.1">
    <property type="nucleotide sequence ID" value="NZ_CAKLPX010000002.1"/>
</dbReference>
<dbReference type="SUPFAM" id="SSF52540">
    <property type="entry name" value="P-loop containing nucleoside triphosphate hydrolases"/>
    <property type="match status" value="1"/>
</dbReference>
<evidence type="ECO:0000259" key="9">
    <source>
        <dbReference type="PROSITE" id="PS51192"/>
    </source>
</evidence>
<gene>
    <name evidence="12" type="primary">rhlE_3</name>
    <name evidence="12" type="ORF">SIN8267_02155</name>
</gene>
<sequence>MPFSTLGLSDAIVNALSEKGYQTPSPIQRQAIPAILNGNDVIAAAATGSGKTASFVLPLLQQFSNCNKVRGKRIRSLILTPTRELAVQVEENIRQYGKHTGVTSMAMYGGVDEEPQKQQLIEGVDIVVATPGRLLDLLFQRALYFDELKVLVLDEADRMLDMGFIADINKIIERLPEQRQNLLFSATLSDQVRMLAKTTIHRPIEISLAASDKDRPQIEQWAITVDKDKKSALLSHLINEQQWQQGLIFIKTKHGAAKLVGQLEKRGIKAEAFHSGRSQDSRSNLLDDFKSGKLQFLVATGVASRGIDIDELSRVINYDLPDEADDYIHRIGRTGRAGAAGEAISLVSRDDFRSLCAIESRLDKLLERRVVEGFTPNKEVPVSILNYVPKNRRPQQRTQSSHRQGEKNTASKQGNKKRNLNSNGNPKKPAPGKPNPWNL</sequence>
<keyword evidence="1 7" id="KW-0547">Nucleotide-binding</keyword>
<evidence type="ECO:0000313" key="12">
    <source>
        <dbReference type="EMBL" id="CAH0992040.1"/>
    </source>
</evidence>
<evidence type="ECO:0000313" key="13">
    <source>
        <dbReference type="Proteomes" id="UP000838100"/>
    </source>
</evidence>
<protein>
    <submittedName>
        <fullName evidence="12">ATP-dependent RNA helicase RhlE</fullName>
        <ecNumber evidence="12">3.6.4.13</ecNumber>
    </submittedName>
</protein>
<keyword evidence="13" id="KW-1185">Reference proteome</keyword>
<dbReference type="EMBL" id="CAKLPX010000002">
    <property type="protein sequence ID" value="CAH0992040.1"/>
    <property type="molecule type" value="Genomic_DNA"/>
</dbReference>
<feature type="short sequence motif" description="Q motif" evidence="6">
    <location>
        <begin position="1"/>
        <end position="29"/>
    </location>
</feature>
<dbReference type="InterPro" id="IPR011545">
    <property type="entry name" value="DEAD/DEAH_box_helicase_dom"/>
</dbReference>
<evidence type="ECO:0000256" key="8">
    <source>
        <dbReference type="SAM" id="MobiDB-lite"/>
    </source>
</evidence>
<dbReference type="InterPro" id="IPR027417">
    <property type="entry name" value="P-loop_NTPase"/>
</dbReference>
<evidence type="ECO:0000256" key="3">
    <source>
        <dbReference type="ARBA" id="ARBA00022806"/>
    </source>
</evidence>
<dbReference type="InterPro" id="IPR044742">
    <property type="entry name" value="DEAD/DEAH_RhlB"/>
</dbReference>
<evidence type="ECO:0000256" key="5">
    <source>
        <dbReference type="ARBA" id="ARBA00038437"/>
    </source>
</evidence>
<evidence type="ECO:0000256" key="4">
    <source>
        <dbReference type="ARBA" id="ARBA00022840"/>
    </source>
</evidence>
<keyword evidence="4 7" id="KW-0067">ATP-binding</keyword>
<proteinExistence type="inferred from homology"/>
<dbReference type="Pfam" id="PF00270">
    <property type="entry name" value="DEAD"/>
    <property type="match status" value="1"/>
</dbReference>
<dbReference type="PANTHER" id="PTHR47959">
    <property type="entry name" value="ATP-DEPENDENT RNA HELICASE RHLE-RELATED"/>
    <property type="match status" value="1"/>
</dbReference>
<dbReference type="PROSITE" id="PS51194">
    <property type="entry name" value="HELICASE_CTER"/>
    <property type="match status" value="1"/>
</dbReference>
<dbReference type="Proteomes" id="UP000838100">
    <property type="component" value="Unassembled WGS sequence"/>
</dbReference>
<feature type="compositionally biased region" description="Polar residues" evidence="8">
    <location>
        <begin position="396"/>
        <end position="413"/>
    </location>
</feature>
<dbReference type="InterPro" id="IPR014001">
    <property type="entry name" value="Helicase_ATP-bd"/>
</dbReference>
<evidence type="ECO:0000256" key="6">
    <source>
        <dbReference type="PROSITE-ProRule" id="PRU00552"/>
    </source>
</evidence>
<dbReference type="PROSITE" id="PS00039">
    <property type="entry name" value="DEAD_ATP_HELICASE"/>
    <property type="match status" value="1"/>
</dbReference>
<dbReference type="CDD" id="cd18787">
    <property type="entry name" value="SF2_C_DEAD"/>
    <property type="match status" value="1"/>
</dbReference>
<dbReference type="SMART" id="SM00490">
    <property type="entry name" value="HELICc"/>
    <property type="match status" value="1"/>
</dbReference>
<dbReference type="PANTHER" id="PTHR47959:SF11">
    <property type="entry name" value="ATP-DEPENDENT RNA HELICASE DEAD BOX FAMILY"/>
    <property type="match status" value="1"/>
</dbReference>
<evidence type="ECO:0000256" key="2">
    <source>
        <dbReference type="ARBA" id="ARBA00022801"/>
    </source>
</evidence>
<feature type="region of interest" description="Disordered" evidence="8">
    <location>
        <begin position="385"/>
        <end position="439"/>
    </location>
</feature>
<reference evidence="12" key="1">
    <citation type="submission" date="2021-12" db="EMBL/GenBank/DDBJ databases">
        <authorList>
            <person name="Rodrigo-Torres L."/>
            <person name="Arahal R. D."/>
            <person name="Lucena T."/>
        </authorList>
    </citation>
    <scope>NUCLEOTIDE SEQUENCE</scope>
    <source>
        <strain evidence="12">CECT 8267</strain>
    </source>
</reference>
<dbReference type="InterPro" id="IPR000629">
    <property type="entry name" value="RNA-helicase_DEAD-box_CS"/>
</dbReference>
<dbReference type="PROSITE" id="PS51195">
    <property type="entry name" value="Q_MOTIF"/>
    <property type="match status" value="1"/>
</dbReference>
<keyword evidence="2 7" id="KW-0378">Hydrolase</keyword>
<keyword evidence="3 7" id="KW-0347">Helicase</keyword>
<comment type="similarity">
    <text evidence="5 7">Belongs to the DEAD box helicase family.</text>
</comment>
<feature type="domain" description="Helicase C-terminal" evidence="10">
    <location>
        <begin position="217"/>
        <end position="388"/>
    </location>
</feature>
<name>A0ABM9AGC2_9GAMM</name>
<evidence type="ECO:0000259" key="11">
    <source>
        <dbReference type="PROSITE" id="PS51195"/>
    </source>
</evidence>
<dbReference type="Pfam" id="PF00271">
    <property type="entry name" value="Helicase_C"/>
    <property type="match status" value="1"/>
</dbReference>
<feature type="domain" description="Helicase ATP-binding" evidence="9">
    <location>
        <begin position="32"/>
        <end position="206"/>
    </location>
</feature>
<accession>A0ABM9AGC2</accession>
<dbReference type="GO" id="GO:0016787">
    <property type="term" value="F:hydrolase activity"/>
    <property type="evidence" value="ECO:0007669"/>
    <property type="project" value="UniProtKB-KW"/>
</dbReference>
<dbReference type="GO" id="GO:0003724">
    <property type="term" value="F:RNA helicase activity"/>
    <property type="evidence" value="ECO:0007669"/>
    <property type="project" value="UniProtKB-EC"/>
</dbReference>
<dbReference type="InterPro" id="IPR050079">
    <property type="entry name" value="DEAD_box_RNA_helicase"/>
</dbReference>
<dbReference type="EC" id="3.6.4.13" evidence="12"/>
<organism evidence="12 13">
    <name type="scientific">Sinobacterium norvegicum</name>
    <dbReference type="NCBI Taxonomy" id="1641715"/>
    <lineage>
        <taxon>Bacteria</taxon>
        <taxon>Pseudomonadati</taxon>
        <taxon>Pseudomonadota</taxon>
        <taxon>Gammaproteobacteria</taxon>
        <taxon>Cellvibrionales</taxon>
        <taxon>Spongiibacteraceae</taxon>
        <taxon>Sinobacterium</taxon>
    </lineage>
</organism>
<dbReference type="InterPro" id="IPR001650">
    <property type="entry name" value="Helicase_C-like"/>
</dbReference>
<dbReference type="Gene3D" id="3.40.50.300">
    <property type="entry name" value="P-loop containing nucleotide triphosphate hydrolases"/>
    <property type="match status" value="2"/>
</dbReference>
<dbReference type="CDD" id="cd00268">
    <property type="entry name" value="DEADc"/>
    <property type="match status" value="1"/>
</dbReference>
<dbReference type="SMART" id="SM00487">
    <property type="entry name" value="DEXDc"/>
    <property type="match status" value="1"/>
</dbReference>
<feature type="compositionally biased region" description="Pro residues" evidence="8">
    <location>
        <begin position="428"/>
        <end position="439"/>
    </location>
</feature>
<evidence type="ECO:0000259" key="10">
    <source>
        <dbReference type="PROSITE" id="PS51194"/>
    </source>
</evidence>
<evidence type="ECO:0000256" key="1">
    <source>
        <dbReference type="ARBA" id="ARBA00022741"/>
    </source>
</evidence>
<dbReference type="InterPro" id="IPR014014">
    <property type="entry name" value="RNA_helicase_DEAD_Q_motif"/>
</dbReference>
<feature type="domain" description="DEAD-box RNA helicase Q" evidence="11">
    <location>
        <begin position="1"/>
        <end position="29"/>
    </location>
</feature>